<keyword evidence="3" id="KW-1185">Reference proteome</keyword>
<dbReference type="InterPro" id="IPR011006">
    <property type="entry name" value="CheY-like_superfamily"/>
</dbReference>
<dbReference type="InterPro" id="IPR050625">
    <property type="entry name" value="ParA/MinD_ATPase"/>
</dbReference>
<sequence length="418" mass="44254">MDRQSIPLTLSVKDESLKQALATAVAENPRFRLLGRDDHAEGALLVFQPGEDIQADFARLARAVARGVVRDAFLVTGCDDPRVLVDAMRAGAREILLLPLRIEEFEEALRRYASSQVLVSRPGTAGEAAATGQRIAVMGVKHGLGTTTLAVNLAAGLRASHGVTLVDMARPRPEVPYFLDVEYAYSWAEVARSPERCDSAFFEGLLAEHASGINLLPGPTDAAEQAMLNPDVAEVIARHACAGQGHVVIDLSADLDDAALAVLRRVNKVFLTMELSLPCLAAAREALKTLRAADAALAEKVNLVAVRCHGQMEIGAAEVREVLGLPLALTLPEDPACLSALNKGIPLLTADPKSPYARAVSRLCHDLLPAEKGKRSGALGLLGRASGLLKGRFSRRNGEKVAARGEGPGTVQSGMGAV</sequence>
<feature type="region of interest" description="Disordered" evidence="1">
    <location>
        <begin position="398"/>
        <end position="418"/>
    </location>
</feature>
<dbReference type="AlphaFoldDB" id="S7T4H9"/>
<organism evidence="2 3">
    <name type="scientific">Alkalidesulfovibrio alkalitolerans DSM 16529</name>
    <dbReference type="NCBI Taxonomy" id="1121439"/>
    <lineage>
        <taxon>Bacteria</taxon>
        <taxon>Pseudomonadati</taxon>
        <taxon>Thermodesulfobacteriota</taxon>
        <taxon>Desulfovibrionia</taxon>
        <taxon>Desulfovibrionales</taxon>
        <taxon>Desulfovibrionaceae</taxon>
        <taxon>Alkalidesulfovibrio</taxon>
    </lineage>
</organism>
<dbReference type="GO" id="GO:0009898">
    <property type="term" value="C:cytoplasmic side of plasma membrane"/>
    <property type="evidence" value="ECO:0007669"/>
    <property type="project" value="TreeGrafter"/>
</dbReference>
<dbReference type="GO" id="GO:0016887">
    <property type="term" value="F:ATP hydrolysis activity"/>
    <property type="evidence" value="ECO:0007669"/>
    <property type="project" value="TreeGrafter"/>
</dbReference>
<dbReference type="PATRIC" id="fig|1121439.3.peg.2209"/>
<dbReference type="eggNOG" id="COG4963">
    <property type="taxonomic scope" value="Bacteria"/>
</dbReference>
<dbReference type="Proteomes" id="UP000014975">
    <property type="component" value="Unassembled WGS sequence"/>
</dbReference>
<dbReference type="RefSeq" id="WP_020887537.1">
    <property type="nucleotide sequence ID" value="NZ_ATHI01000028.1"/>
</dbReference>
<accession>S7T4H9</accession>
<evidence type="ECO:0000256" key="1">
    <source>
        <dbReference type="SAM" id="MobiDB-lite"/>
    </source>
</evidence>
<dbReference type="PANTHER" id="PTHR43384:SF13">
    <property type="entry name" value="SLR0110 PROTEIN"/>
    <property type="match status" value="1"/>
</dbReference>
<gene>
    <name evidence="2" type="ORF">dsat_0840</name>
</gene>
<protein>
    <submittedName>
        <fullName evidence="2">AAA domain containing protein</fullName>
    </submittedName>
</protein>
<name>S7T4H9_9BACT</name>
<dbReference type="GO" id="GO:0005524">
    <property type="term" value="F:ATP binding"/>
    <property type="evidence" value="ECO:0007669"/>
    <property type="project" value="TreeGrafter"/>
</dbReference>
<dbReference type="PANTHER" id="PTHR43384">
    <property type="entry name" value="SEPTUM SITE-DETERMINING PROTEIN MIND HOMOLOG, CHLOROPLASTIC-RELATED"/>
    <property type="match status" value="1"/>
</dbReference>
<dbReference type="SUPFAM" id="SSF52172">
    <property type="entry name" value="CheY-like"/>
    <property type="match status" value="1"/>
</dbReference>
<comment type="caution">
    <text evidence="2">The sequence shown here is derived from an EMBL/GenBank/DDBJ whole genome shotgun (WGS) entry which is preliminary data.</text>
</comment>
<dbReference type="EMBL" id="ATHI01000028">
    <property type="protein sequence ID" value="EPR31516.1"/>
    <property type="molecule type" value="Genomic_DNA"/>
</dbReference>
<dbReference type="SUPFAM" id="SSF52540">
    <property type="entry name" value="P-loop containing nucleoside triphosphate hydrolases"/>
    <property type="match status" value="1"/>
</dbReference>
<dbReference type="STRING" id="1121439.dsat_0840"/>
<dbReference type="Gene3D" id="3.40.50.300">
    <property type="entry name" value="P-loop containing nucleotide triphosphate hydrolases"/>
    <property type="match status" value="1"/>
</dbReference>
<evidence type="ECO:0000313" key="3">
    <source>
        <dbReference type="Proteomes" id="UP000014975"/>
    </source>
</evidence>
<dbReference type="GO" id="GO:0051782">
    <property type="term" value="P:negative regulation of cell division"/>
    <property type="evidence" value="ECO:0007669"/>
    <property type="project" value="TreeGrafter"/>
</dbReference>
<dbReference type="OrthoDB" id="9768734at2"/>
<evidence type="ECO:0000313" key="2">
    <source>
        <dbReference type="EMBL" id="EPR31516.1"/>
    </source>
</evidence>
<proteinExistence type="predicted"/>
<dbReference type="GO" id="GO:0005829">
    <property type="term" value="C:cytosol"/>
    <property type="evidence" value="ECO:0007669"/>
    <property type="project" value="TreeGrafter"/>
</dbReference>
<dbReference type="InterPro" id="IPR027417">
    <property type="entry name" value="P-loop_NTPase"/>
</dbReference>
<reference evidence="2 3" key="1">
    <citation type="journal article" date="2013" name="Genome Announc.">
        <title>Draft genome sequences for three mercury-methylating, sulfate-reducing bacteria.</title>
        <authorList>
            <person name="Brown S.D."/>
            <person name="Hurt R.A.Jr."/>
            <person name="Gilmour C.C."/>
            <person name="Elias D.A."/>
        </authorList>
    </citation>
    <scope>NUCLEOTIDE SEQUENCE [LARGE SCALE GENOMIC DNA]</scope>
    <source>
        <strain evidence="2 3">DSM 16529</strain>
    </source>
</reference>